<evidence type="ECO:0000313" key="8">
    <source>
        <dbReference type="Proteomes" id="UP001501411"/>
    </source>
</evidence>
<protein>
    <submittedName>
        <fullName evidence="7">Flippase</fullName>
    </submittedName>
</protein>
<keyword evidence="4 6" id="KW-1133">Transmembrane helix</keyword>
<feature type="transmembrane region" description="Helical" evidence="6">
    <location>
        <begin position="454"/>
        <end position="475"/>
    </location>
</feature>
<keyword evidence="3 6" id="KW-0812">Transmembrane</keyword>
<reference evidence="8" key="1">
    <citation type="journal article" date="2019" name="Int. J. Syst. Evol. Microbiol.">
        <title>The Global Catalogue of Microorganisms (GCM) 10K type strain sequencing project: providing services to taxonomists for standard genome sequencing and annotation.</title>
        <authorList>
            <consortium name="The Broad Institute Genomics Platform"/>
            <consortium name="The Broad Institute Genome Sequencing Center for Infectious Disease"/>
            <person name="Wu L."/>
            <person name="Ma J."/>
        </authorList>
    </citation>
    <scope>NUCLEOTIDE SEQUENCE [LARGE SCALE GENOMIC DNA]</scope>
    <source>
        <strain evidence="8">JCM 18200</strain>
    </source>
</reference>
<dbReference type="InterPro" id="IPR050833">
    <property type="entry name" value="Poly_Biosynth_Transport"/>
</dbReference>
<feature type="transmembrane region" description="Helical" evidence="6">
    <location>
        <begin position="123"/>
        <end position="140"/>
    </location>
</feature>
<evidence type="ECO:0000256" key="2">
    <source>
        <dbReference type="ARBA" id="ARBA00022475"/>
    </source>
</evidence>
<evidence type="ECO:0000256" key="5">
    <source>
        <dbReference type="ARBA" id="ARBA00023136"/>
    </source>
</evidence>
<dbReference type="RefSeq" id="WP_345230607.1">
    <property type="nucleotide sequence ID" value="NZ_BAABIQ010000005.1"/>
</dbReference>
<feature type="transmembrane region" description="Helical" evidence="6">
    <location>
        <begin position="160"/>
        <end position="180"/>
    </location>
</feature>
<organism evidence="7 8">
    <name type="scientific">Olivibacter ginsenosidimutans</name>
    <dbReference type="NCBI Taxonomy" id="1176537"/>
    <lineage>
        <taxon>Bacteria</taxon>
        <taxon>Pseudomonadati</taxon>
        <taxon>Bacteroidota</taxon>
        <taxon>Sphingobacteriia</taxon>
        <taxon>Sphingobacteriales</taxon>
        <taxon>Sphingobacteriaceae</taxon>
        <taxon>Olivibacter</taxon>
    </lineage>
</organism>
<evidence type="ECO:0000313" key="7">
    <source>
        <dbReference type="EMBL" id="GAA4784191.1"/>
    </source>
</evidence>
<feature type="transmembrane region" description="Helical" evidence="6">
    <location>
        <begin position="224"/>
        <end position="244"/>
    </location>
</feature>
<dbReference type="Proteomes" id="UP001501411">
    <property type="component" value="Unassembled WGS sequence"/>
</dbReference>
<feature type="transmembrane region" description="Helical" evidence="6">
    <location>
        <begin position="12"/>
        <end position="33"/>
    </location>
</feature>
<comment type="caution">
    <text evidence="7">The sequence shown here is derived from an EMBL/GenBank/DDBJ whole genome shotgun (WGS) entry which is preliminary data.</text>
</comment>
<evidence type="ECO:0000256" key="4">
    <source>
        <dbReference type="ARBA" id="ARBA00022989"/>
    </source>
</evidence>
<feature type="transmembrane region" description="Helical" evidence="6">
    <location>
        <begin position="336"/>
        <end position="359"/>
    </location>
</feature>
<evidence type="ECO:0000256" key="3">
    <source>
        <dbReference type="ARBA" id="ARBA00022692"/>
    </source>
</evidence>
<gene>
    <name evidence="7" type="ORF">GCM10023231_09830</name>
</gene>
<dbReference type="Pfam" id="PF01943">
    <property type="entry name" value="Polysacc_synt"/>
    <property type="match status" value="1"/>
</dbReference>
<feature type="transmembrane region" description="Helical" evidence="6">
    <location>
        <begin position="398"/>
        <end position="418"/>
    </location>
</feature>
<feature type="transmembrane region" description="Helical" evidence="6">
    <location>
        <begin position="264"/>
        <end position="286"/>
    </location>
</feature>
<evidence type="ECO:0000256" key="1">
    <source>
        <dbReference type="ARBA" id="ARBA00004651"/>
    </source>
</evidence>
<keyword evidence="5 6" id="KW-0472">Membrane</keyword>
<feature type="transmembrane region" description="Helical" evidence="6">
    <location>
        <begin position="81"/>
        <end position="103"/>
    </location>
</feature>
<feature type="transmembrane region" description="Helical" evidence="6">
    <location>
        <begin position="371"/>
        <end position="392"/>
    </location>
</feature>
<evidence type="ECO:0000256" key="6">
    <source>
        <dbReference type="SAM" id="Phobius"/>
    </source>
</evidence>
<dbReference type="EMBL" id="BAABIQ010000005">
    <property type="protein sequence ID" value="GAA4784191.1"/>
    <property type="molecule type" value="Genomic_DNA"/>
</dbReference>
<accession>A0ABP9AP23</accession>
<dbReference type="PANTHER" id="PTHR30250:SF11">
    <property type="entry name" value="O-ANTIGEN TRANSPORTER-RELATED"/>
    <property type="match status" value="1"/>
</dbReference>
<keyword evidence="2" id="KW-1003">Cell membrane</keyword>
<feature type="transmembrane region" description="Helical" evidence="6">
    <location>
        <begin position="430"/>
        <end position="448"/>
    </location>
</feature>
<feature type="transmembrane region" description="Helical" evidence="6">
    <location>
        <begin position="39"/>
        <end position="60"/>
    </location>
</feature>
<proteinExistence type="predicted"/>
<dbReference type="InterPro" id="IPR002797">
    <property type="entry name" value="Polysacc_synth"/>
</dbReference>
<feature type="transmembrane region" description="Helical" evidence="6">
    <location>
        <begin position="306"/>
        <end position="324"/>
    </location>
</feature>
<keyword evidence="8" id="KW-1185">Reference proteome</keyword>
<feature type="transmembrane region" description="Helical" evidence="6">
    <location>
        <begin position="186"/>
        <end position="203"/>
    </location>
</feature>
<dbReference type="PANTHER" id="PTHR30250">
    <property type="entry name" value="PST FAMILY PREDICTED COLANIC ACID TRANSPORTER"/>
    <property type="match status" value="1"/>
</dbReference>
<name>A0ABP9AP23_9SPHI</name>
<comment type="subcellular location">
    <subcellularLocation>
        <location evidence="1">Cell membrane</location>
        <topology evidence="1">Multi-pass membrane protein</topology>
    </subcellularLocation>
</comment>
<sequence length="494" mass="56125">MNLIKKQGIVNSISLYLGTALGFINLMIIFQRSLSLEEIGFYNILIAVIILYTQFASLGISNVITRFLPFFRTNDKKHHGFATYIFTICCITFTLFSIGFLLLKKEVIALKTDGGKAASLMDQYYGYFFPIAACATLFLIQESFARTSFKTILPSFLREVVLRLFSTLGALLILMGAITYRGFIDLYLVGNILLVLIITWYIVKTKIYRFSSIEPAVKTEYRHMLRFGFYSMLGGSSFALLQNLDVILIKLFMGEEMVGIYGTFFAMAQIITLSSRALNITSYQIIANAWKENDLYKIEKIYKKTTLIQCLAGSLLLIGLIANRDNILILLKKPEYPAYFDVLIIVGIAFLVDATGGINQAIIGFSKHYRLVMLFMAIAATVCFLFNIWLIPQYGLEGAAWSYLLTMLLTNVSFWLYLKLKFQLQPFNSKIVLIIVISLISLFVGKFIPIMPHFIVDIIVRSVTIGGIFILLSYYSRISPDVNEIIDNFLTRRR</sequence>